<feature type="transmembrane region" description="Helical" evidence="2">
    <location>
        <begin position="6"/>
        <end position="28"/>
    </location>
</feature>
<name>A0ABU3T693_9MICO</name>
<feature type="coiled-coil region" evidence="1">
    <location>
        <begin position="238"/>
        <end position="265"/>
    </location>
</feature>
<dbReference type="EMBL" id="JAWDIS010000001">
    <property type="protein sequence ID" value="MDU0366854.1"/>
    <property type="molecule type" value="Genomic_DNA"/>
</dbReference>
<keyword evidence="2" id="KW-1133">Transmembrane helix</keyword>
<keyword evidence="2" id="KW-0812">Transmembrane</keyword>
<evidence type="ECO:0000313" key="3">
    <source>
        <dbReference type="EMBL" id="MDU0366854.1"/>
    </source>
</evidence>
<keyword evidence="2" id="KW-0472">Membrane</keyword>
<reference evidence="3 4" key="1">
    <citation type="submission" date="2023-09" db="EMBL/GenBank/DDBJ databases">
        <title>Microbacterium fusihabitans sp. nov., Microbacterium phycihabitans sp. nov., and Microbacterium cervinum sp. nov., isolated from dried seaweeds of beach.</title>
        <authorList>
            <person name="Lee S.D."/>
        </authorList>
    </citation>
    <scope>NUCLEOTIDE SEQUENCE [LARGE SCALE GENOMIC DNA]</scope>
    <source>
        <strain evidence="3 4">KSW4-17</strain>
    </source>
</reference>
<evidence type="ECO:0000256" key="1">
    <source>
        <dbReference type="SAM" id="Coils"/>
    </source>
</evidence>
<evidence type="ECO:0000256" key="2">
    <source>
        <dbReference type="SAM" id="Phobius"/>
    </source>
</evidence>
<proteinExistence type="predicted"/>
<organism evidence="3 4">
    <name type="scientific">Microbacterium galbum</name>
    <dbReference type="NCBI Taxonomy" id="3075994"/>
    <lineage>
        <taxon>Bacteria</taxon>
        <taxon>Bacillati</taxon>
        <taxon>Actinomycetota</taxon>
        <taxon>Actinomycetes</taxon>
        <taxon>Micrococcales</taxon>
        <taxon>Microbacteriaceae</taxon>
        <taxon>Microbacterium</taxon>
    </lineage>
</organism>
<sequence>MPDLGAALPFVVALVAVLVVVGVVALVVRATRRSPRARAAADEAVAEAAEALRRLDDAVDDLDVAFEAVDALDAPDAPTDLRRGRTAAHRARDRGFTDLWALDDRSAVPARRRDQARRIGRDLDTSRARIDALQSRLDEWAADSRLPAALRDAARVRRDGLLEATGDPDPLLGALRRRFDASDWIDAQRAADAAASAISDADAALRDAETDPTPSVLRRATAALRRAERNGRAVEDVHRMALQAAENADAELAAARDELDAAIAIASARPAECTPSADEMLRAAARELETAATAAVHRPREAIATVARVRETRDRALGAAVNARQRLEAARAALPGTLACARAALAAADARDDLPPIADRLQLARARRELAAARAATDAAEALANARAAWHAVPGALD</sequence>
<keyword evidence="4" id="KW-1185">Reference proteome</keyword>
<accession>A0ABU3T693</accession>
<keyword evidence="1" id="KW-0175">Coiled coil</keyword>
<comment type="caution">
    <text evidence="3">The sequence shown here is derived from an EMBL/GenBank/DDBJ whole genome shotgun (WGS) entry which is preliminary data.</text>
</comment>
<dbReference type="Proteomes" id="UP001263371">
    <property type="component" value="Unassembled WGS sequence"/>
</dbReference>
<dbReference type="RefSeq" id="WP_315994060.1">
    <property type="nucleotide sequence ID" value="NZ_JAWDIS010000001.1"/>
</dbReference>
<gene>
    <name evidence="3" type="ORF">RWH45_06475</name>
</gene>
<evidence type="ECO:0000313" key="4">
    <source>
        <dbReference type="Proteomes" id="UP001263371"/>
    </source>
</evidence>
<protein>
    <submittedName>
        <fullName evidence="3">Uncharacterized protein</fullName>
    </submittedName>
</protein>